<accession>A0A9P4IK97</accession>
<organism evidence="2 3">
    <name type="scientific">Rhizodiscina lignyota</name>
    <dbReference type="NCBI Taxonomy" id="1504668"/>
    <lineage>
        <taxon>Eukaryota</taxon>
        <taxon>Fungi</taxon>
        <taxon>Dikarya</taxon>
        <taxon>Ascomycota</taxon>
        <taxon>Pezizomycotina</taxon>
        <taxon>Dothideomycetes</taxon>
        <taxon>Pleosporomycetidae</taxon>
        <taxon>Aulographales</taxon>
        <taxon>Rhizodiscinaceae</taxon>
        <taxon>Rhizodiscina</taxon>
    </lineage>
</organism>
<dbReference type="Proteomes" id="UP000799772">
    <property type="component" value="Unassembled WGS sequence"/>
</dbReference>
<proteinExistence type="predicted"/>
<evidence type="ECO:0000313" key="2">
    <source>
        <dbReference type="EMBL" id="KAF2100808.1"/>
    </source>
</evidence>
<dbReference type="InterPro" id="IPR000182">
    <property type="entry name" value="GNAT_dom"/>
</dbReference>
<sequence length="214" mass="24050">MEKLAAIEAAQNSILEPMNLHNAIEFDELLRQRIICGWSNSPSTLEAWRAAMDTHTLSMFWVVPPSVSAQPAPQRLLGHISTQKKIEALDGQTVMHIADLFILPEHRHGGLGGAAVRALESWAKVEPYGSPDCKSITLNAISKRYIEDDGEEWRPFYARVCSSLNIEMPEKGTSNEDWYARMGYVKEREDPMYPVTLDGEKILLIAASLRKTLE</sequence>
<keyword evidence="3" id="KW-1185">Reference proteome</keyword>
<dbReference type="EMBL" id="ML978124">
    <property type="protein sequence ID" value="KAF2100808.1"/>
    <property type="molecule type" value="Genomic_DNA"/>
</dbReference>
<evidence type="ECO:0000313" key="3">
    <source>
        <dbReference type="Proteomes" id="UP000799772"/>
    </source>
</evidence>
<dbReference type="Gene3D" id="3.40.630.30">
    <property type="match status" value="1"/>
</dbReference>
<protein>
    <recommendedName>
        <fullName evidence="1">N-acetyltransferase domain-containing protein</fullName>
    </recommendedName>
</protein>
<dbReference type="Pfam" id="PF00583">
    <property type="entry name" value="Acetyltransf_1"/>
    <property type="match status" value="1"/>
</dbReference>
<name>A0A9P4IK97_9PEZI</name>
<dbReference type="InterPro" id="IPR016181">
    <property type="entry name" value="Acyl_CoA_acyltransferase"/>
</dbReference>
<gene>
    <name evidence="2" type="ORF">NA57DRAFT_74405</name>
</gene>
<dbReference type="AlphaFoldDB" id="A0A9P4IK97"/>
<dbReference type="SUPFAM" id="SSF55729">
    <property type="entry name" value="Acyl-CoA N-acyltransferases (Nat)"/>
    <property type="match status" value="1"/>
</dbReference>
<dbReference type="GO" id="GO:0016747">
    <property type="term" value="F:acyltransferase activity, transferring groups other than amino-acyl groups"/>
    <property type="evidence" value="ECO:0007669"/>
    <property type="project" value="InterPro"/>
</dbReference>
<feature type="domain" description="N-acetyltransferase" evidence="1">
    <location>
        <begin position="13"/>
        <end position="214"/>
    </location>
</feature>
<dbReference type="OrthoDB" id="2326446at2759"/>
<evidence type="ECO:0000259" key="1">
    <source>
        <dbReference type="PROSITE" id="PS51186"/>
    </source>
</evidence>
<reference evidence="2" key="1">
    <citation type="journal article" date="2020" name="Stud. Mycol.">
        <title>101 Dothideomycetes genomes: a test case for predicting lifestyles and emergence of pathogens.</title>
        <authorList>
            <person name="Haridas S."/>
            <person name="Albert R."/>
            <person name="Binder M."/>
            <person name="Bloem J."/>
            <person name="Labutti K."/>
            <person name="Salamov A."/>
            <person name="Andreopoulos B."/>
            <person name="Baker S."/>
            <person name="Barry K."/>
            <person name="Bills G."/>
            <person name="Bluhm B."/>
            <person name="Cannon C."/>
            <person name="Castanera R."/>
            <person name="Culley D."/>
            <person name="Daum C."/>
            <person name="Ezra D."/>
            <person name="Gonzalez J."/>
            <person name="Henrissat B."/>
            <person name="Kuo A."/>
            <person name="Liang C."/>
            <person name="Lipzen A."/>
            <person name="Lutzoni F."/>
            <person name="Magnuson J."/>
            <person name="Mondo S."/>
            <person name="Nolan M."/>
            <person name="Ohm R."/>
            <person name="Pangilinan J."/>
            <person name="Park H.-J."/>
            <person name="Ramirez L."/>
            <person name="Alfaro M."/>
            <person name="Sun H."/>
            <person name="Tritt A."/>
            <person name="Yoshinaga Y."/>
            <person name="Zwiers L.-H."/>
            <person name="Turgeon B."/>
            <person name="Goodwin S."/>
            <person name="Spatafora J."/>
            <person name="Crous P."/>
            <person name="Grigoriev I."/>
        </authorList>
    </citation>
    <scope>NUCLEOTIDE SEQUENCE</scope>
    <source>
        <strain evidence="2">CBS 133067</strain>
    </source>
</reference>
<dbReference type="CDD" id="cd04301">
    <property type="entry name" value="NAT_SF"/>
    <property type="match status" value="1"/>
</dbReference>
<dbReference type="PROSITE" id="PS51186">
    <property type="entry name" value="GNAT"/>
    <property type="match status" value="1"/>
</dbReference>
<comment type="caution">
    <text evidence="2">The sequence shown here is derived from an EMBL/GenBank/DDBJ whole genome shotgun (WGS) entry which is preliminary data.</text>
</comment>